<feature type="domain" description="DUF58" evidence="1">
    <location>
        <begin position="199"/>
        <end position="376"/>
    </location>
</feature>
<dbReference type="Gene3D" id="3.40.50.410">
    <property type="entry name" value="von Willebrand factor, type A domain"/>
    <property type="match status" value="1"/>
</dbReference>
<dbReference type="Pfam" id="PF01882">
    <property type="entry name" value="DUF58"/>
    <property type="match status" value="1"/>
</dbReference>
<evidence type="ECO:0000313" key="3">
    <source>
        <dbReference type="Proteomes" id="UP000759298"/>
    </source>
</evidence>
<evidence type="ECO:0000259" key="1">
    <source>
        <dbReference type="Pfam" id="PF01882"/>
    </source>
</evidence>
<comment type="caution">
    <text evidence="2">The sequence shown here is derived from an EMBL/GenBank/DDBJ whole genome shotgun (WGS) entry which is preliminary data.</text>
</comment>
<sequence length="439" mass="47723">MTALLPTIRTARIVALAAPLALAVALLAPQAWLAVPVAAGVLLVLVLIDAARAGTLGEWTIAHDGDVEIGQPAPLSVSADITGSPGAARAAVSLDPRLAPGGRADLALQRKQEVWTAQTQLVPQRRGTAPVDTLWLAWDGPWGLGSRQQRIALEREIRVWPDLSPIRSRPLQALLRDAELGLIARRRRGEGTQFEALTEYEAGMDKRRIDWNASARHAALYARENETERNNQIVFAFDCGQAMCEPIDGVPRLDRAISAGLTAAYVALKGGDRAMLFGFARRPVLASPFVGETRAFARLQQAAAGLDYRQGEEANYTLALATLSARLKRRSLVVLFSDFSDTTAAELMIESLGRLSQRHAVVFVTLEDRELAQFTNAAPDSVDDVARAVTADALSRQRQLVLTRLRRMGVDVIEAPYDKLGFAVIDRYLSLRTQEAIAG</sequence>
<protein>
    <submittedName>
        <fullName evidence="2">DUF58 domain-containing protein</fullName>
    </submittedName>
</protein>
<gene>
    <name evidence="2" type="ORF">KYN89_05270</name>
</gene>
<reference evidence="2 3" key="1">
    <citation type="submission" date="2021-07" db="EMBL/GenBank/DDBJ databases">
        <title>Alteriqipengyuania abyssalis NZ-12B nov, sp.nov isolated from deep sea sponge in pacific ocean.</title>
        <authorList>
            <person name="Tareen S."/>
            <person name="Wink J."/>
        </authorList>
    </citation>
    <scope>NUCLEOTIDE SEQUENCE [LARGE SCALE GENOMIC DNA]</scope>
    <source>
        <strain evidence="2 3">NZ-12B</strain>
    </source>
</reference>
<accession>A0ABS7PBM5</accession>
<name>A0ABS7PBM5_9SPHN</name>
<dbReference type="InterPro" id="IPR002881">
    <property type="entry name" value="DUF58"/>
</dbReference>
<dbReference type="CDD" id="cd00198">
    <property type="entry name" value="vWFA"/>
    <property type="match status" value="1"/>
</dbReference>
<evidence type="ECO:0000313" key="2">
    <source>
        <dbReference type="EMBL" id="MBY8336449.1"/>
    </source>
</evidence>
<dbReference type="PANTHER" id="PTHR33608:SF3">
    <property type="entry name" value="SLR2013 PROTEIN"/>
    <property type="match status" value="1"/>
</dbReference>
<organism evidence="2 3">
    <name type="scientific">Alteriqipengyuania abyssalis</name>
    <dbReference type="NCBI Taxonomy" id="2860200"/>
    <lineage>
        <taxon>Bacteria</taxon>
        <taxon>Pseudomonadati</taxon>
        <taxon>Pseudomonadota</taxon>
        <taxon>Alphaproteobacteria</taxon>
        <taxon>Sphingomonadales</taxon>
        <taxon>Erythrobacteraceae</taxon>
        <taxon>Alteriqipengyuania</taxon>
    </lineage>
</organism>
<proteinExistence type="predicted"/>
<keyword evidence="3" id="KW-1185">Reference proteome</keyword>
<dbReference type="EMBL" id="JAHWXP010000002">
    <property type="protein sequence ID" value="MBY8336449.1"/>
    <property type="molecule type" value="Genomic_DNA"/>
</dbReference>
<dbReference type="InterPro" id="IPR036465">
    <property type="entry name" value="vWFA_dom_sf"/>
</dbReference>
<dbReference type="RefSeq" id="WP_222824145.1">
    <property type="nucleotide sequence ID" value="NZ_JAHWXP010000002.1"/>
</dbReference>
<dbReference type="PANTHER" id="PTHR33608">
    <property type="entry name" value="BLL2464 PROTEIN"/>
    <property type="match status" value="1"/>
</dbReference>
<dbReference type="SUPFAM" id="SSF53300">
    <property type="entry name" value="vWA-like"/>
    <property type="match status" value="1"/>
</dbReference>
<dbReference type="Proteomes" id="UP000759298">
    <property type="component" value="Unassembled WGS sequence"/>
</dbReference>